<accession>A0ACB0M1L9</accession>
<proteinExistence type="predicted"/>
<evidence type="ECO:0000313" key="1">
    <source>
        <dbReference type="EMBL" id="CAJ2675724.1"/>
    </source>
</evidence>
<comment type="caution">
    <text evidence="1">The sequence shown here is derived from an EMBL/GenBank/DDBJ whole genome shotgun (WGS) entry which is preliminary data.</text>
</comment>
<reference evidence="1" key="1">
    <citation type="submission" date="2023-10" db="EMBL/GenBank/DDBJ databases">
        <authorList>
            <person name="Rodriguez Cubillos JULIANA M."/>
            <person name="De Vega J."/>
        </authorList>
    </citation>
    <scope>NUCLEOTIDE SEQUENCE</scope>
</reference>
<evidence type="ECO:0000313" key="2">
    <source>
        <dbReference type="Proteomes" id="UP001177021"/>
    </source>
</evidence>
<protein>
    <submittedName>
        <fullName evidence="1">Uncharacterized protein</fullName>
    </submittedName>
</protein>
<dbReference type="EMBL" id="CASHSV030000716">
    <property type="protein sequence ID" value="CAJ2675724.1"/>
    <property type="molecule type" value="Genomic_DNA"/>
</dbReference>
<sequence length="594" mass="66824">MVLTNSQQPTPTAQTPSPSQTTTSSTETTPTTSSPPTQTHISPPAPHSPQMTTRAQHGIFKPRILFNLHTSTHQSISPLPTNPIDALNDHNWKMAMKEEYDALIENKTWELVPRPSNANVIRSLWIFRHKKKSDGSFERYKARLVGNGANQQSGVDCGETFSPVVKPATIRMVLSIALSKSWCLHQLDVKNAFLHGNLDETVYMHQPPGFRHPQYPEHVCLLKKSLYGLKQAPRAWYQRFTDYVTTLGFSHSISDHSLFIYHHGNDTAYILLYVDDIILTASSDALRDSIMSKLSSEFAMKDLGPLSYFLGISVTKHTGGLFLSQKKYAEEIIERAGMSYCKSSPTPVDTKAKLSGSSGNLYHDPTEYRSLVGALQYLTFTRPDISYAVQQVCLFMHDPKTQHMSALKRIIRYIHGTLDFGLHLYPSSVSKLVSYTDADWAGCPDTRRSTSGYCVYLGDNLISWSAKRQHTLSRSSAEAEYRGVANVVSESCWIRNLLLELHCPITTATLVYCDNVSAVYLSGNPVQHQRTKHIEMDIHFVREKVARGQVRVLHVPSRYQIADIFTKGLPLQLFEDFRDSLNIRQPPVSTTGVY</sequence>
<name>A0ACB0M1L9_TRIPR</name>
<dbReference type="Proteomes" id="UP001177021">
    <property type="component" value="Unassembled WGS sequence"/>
</dbReference>
<gene>
    <name evidence="1" type="ORF">MILVUS5_LOCUS38678</name>
</gene>
<keyword evidence="2" id="KW-1185">Reference proteome</keyword>
<organism evidence="1 2">
    <name type="scientific">Trifolium pratense</name>
    <name type="common">Red clover</name>
    <dbReference type="NCBI Taxonomy" id="57577"/>
    <lineage>
        <taxon>Eukaryota</taxon>
        <taxon>Viridiplantae</taxon>
        <taxon>Streptophyta</taxon>
        <taxon>Embryophyta</taxon>
        <taxon>Tracheophyta</taxon>
        <taxon>Spermatophyta</taxon>
        <taxon>Magnoliopsida</taxon>
        <taxon>eudicotyledons</taxon>
        <taxon>Gunneridae</taxon>
        <taxon>Pentapetalae</taxon>
        <taxon>rosids</taxon>
        <taxon>fabids</taxon>
        <taxon>Fabales</taxon>
        <taxon>Fabaceae</taxon>
        <taxon>Papilionoideae</taxon>
        <taxon>50 kb inversion clade</taxon>
        <taxon>NPAAA clade</taxon>
        <taxon>Hologalegina</taxon>
        <taxon>IRL clade</taxon>
        <taxon>Trifolieae</taxon>
        <taxon>Trifolium</taxon>
    </lineage>
</organism>